<dbReference type="CDD" id="cd20845">
    <property type="entry name" value="C1_DGKbeta_rpt1"/>
    <property type="match status" value="1"/>
</dbReference>
<feature type="domain" description="Phorbol-ester/DAG-type" evidence="15">
    <location>
        <begin position="334"/>
        <end position="384"/>
    </location>
</feature>
<evidence type="ECO:0000256" key="2">
    <source>
        <dbReference type="ARBA" id="ARBA00009280"/>
    </source>
</evidence>
<dbReference type="CDD" id="cd01650">
    <property type="entry name" value="RT_nLTR_like"/>
    <property type="match status" value="1"/>
</dbReference>
<evidence type="ECO:0000256" key="9">
    <source>
        <dbReference type="ARBA" id="ARBA00022833"/>
    </source>
</evidence>
<dbReference type="GO" id="GO:0008270">
    <property type="term" value="F:zinc ion binding"/>
    <property type="evidence" value="ECO:0007669"/>
    <property type="project" value="UniProtKB-KW"/>
</dbReference>
<dbReference type="GO" id="GO:0005509">
    <property type="term" value="F:calcium ion binding"/>
    <property type="evidence" value="ECO:0007669"/>
    <property type="project" value="InterPro"/>
</dbReference>
<dbReference type="SMART" id="SM00054">
    <property type="entry name" value="EFh"/>
    <property type="match status" value="2"/>
</dbReference>
<dbReference type="InterPro" id="IPR038199">
    <property type="entry name" value="DGK_typeI_N_sf"/>
</dbReference>
<dbReference type="Gene3D" id="4.10.60.10">
    <property type="entry name" value="Zinc finger, CCHC-type"/>
    <property type="match status" value="1"/>
</dbReference>
<keyword evidence="4" id="KW-0479">Metal-binding</keyword>
<feature type="coiled-coil region" evidence="13">
    <location>
        <begin position="917"/>
        <end position="944"/>
    </location>
</feature>
<protein>
    <recommendedName>
        <fullName evidence="12">Diacylglycerol kinase</fullName>
        <shortName evidence="12">DAG kinase</shortName>
        <ecNumber evidence="12">2.7.1.107</ecNumber>
    </recommendedName>
</protein>
<evidence type="ECO:0000256" key="13">
    <source>
        <dbReference type="SAM" id="Coils"/>
    </source>
</evidence>
<feature type="region of interest" description="Disordered" evidence="14">
    <location>
        <begin position="499"/>
        <end position="522"/>
    </location>
</feature>
<dbReference type="InterPro" id="IPR000756">
    <property type="entry name" value="Diacylglycerol_kin_accessory"/>
</dbReference>
<keyword evidence="3 12" id="KW-0808">Transferase</keyword>
<dbReference type="SMART" id="SM00109">
    <property type="entry name" value="C1"/>
    <property type="match status" value="2"/>
</dbReference>
<dbReference type="GO" id="GO:0042575">
    <property type="term" value="C:DNA polymerase complex"/>
    <property type="evidence" value="ECO:0007669"/>
    <property type="project" value="UniProtKB-ARBA"/>
</dbReference>
<feature type="domain" description="Reverse transcriptase" evidence="18">
    <location>
        <begin position="1659"/>
        <end position="1929"/>
    </location>
</feature>
<dbReference type="InterPro" id="IPR043502">
    <property type="entry name" value="DNA/RNA_pol_sf"/>
</dbReference>
<gene>
    <name evidence="20" type="ORF">LNINA_LOCUS8180</name>
</gene>
<dbReference type="SUPFAM" id="SSF111331">
    <property type="entry name" value="NAD kinase/diacylglycerol kinase-like"/>
    <property type="match status" value="1"/>
</dbReference>
<accession>A0AAV1JK33</accession>
<dbReference type="Pfam" id="PF13499">
    <property type="entry name" value="EF-hand_7"/>
    <property type="match status" value="1"/>
</dbReference>
<evidence type="ECO:0000313" key="21">
    <source>
        <dbReference type="Proteomes" id="UP001497472"/>
    </source>
</evidence>
<keyword evidence="7" id="KW-0863">Zinc-finger</keyword>
<dbReference type="SMART" id="SM00046">
    <property type="entry name" value="DAGKc"/>
    <property type="match status" value="1"/>
</dbReference>
<reference evidence="20 21" key="1">
    <citation type="submission" date="2023-11" db="EMBL/GenBank/DDBJ databases">
        <authorList>
            <person name="Okamura Y."/>
        </authorList>
    </citation>
    <scope>NUCLEOTIDE SEQUENCE [LARGE SCALE GENOMIC DNA]</scope>
</reference>
<comment type="catalytic activity">
    <reaction evidence="1 12">
        <text>a 1,2-diacyl-sn-glycerol + ATP = a 1,2-diacyl-sn-glycero-3-phosphate + ADP + H(+)</text>
        <dbReference type="Rhea" id="RHEA:10272"/>
        <dbReference type="ChEBI" id="CHEBI:15378"/>
        <dbReference type="ChEBI" id="CHEBI:17815"/>
        <dbReference type="ChEBI" id="CHEBI:30616"/>
        <dbReference type="ChEBI" id="CHEBI:58608"/>
        <dbReference type="ChEBI" id="CHEBI:456216"/>
        <dbReference type="EC" id="2.7.1.107"/>
    </reaction>
</comment>
<keyword evidence="10" id="KW-0106">Calcium</keyword>
<dbReference type="SUPFAM" id="SSF56672">
    <property type="entry name" value="DNA/RNA polymerases"/>
    <property type="match status" value="1"/>
</dbReference>
<dbReference type="InterPro" id="IPR036397">
    <property type="entry name" value="RNaseH_sf"/>
</dbReference>
<dbReference type="CDD" id="cd09276">
    <property type="entry name" value="Rnase_HI_RT_non_LTR"/>
    <property type="match status" value="1"/>
</dbReference>
<dbReference type="Gene3D" id="3.40.50.10330">
    <property type="entry name" value="Probable inorganic polyphosphate/atp-NAD kinase, domain 1"/>
    <property type="match status" value="1"/>
</dbReference>
<dbReference type="InterPro" id="IPR037607">
    <property type="entry name" value="DGK"/>
</dbReference>
<evidence type="ECO:0000259" key="17">
    <source>
        <dbReference type="PROSITE" id="PS50222"/>
    </source>
</evidence>
<keyword evidence="21" id="KW-1185">Reference proteome</keyword>
<proteinExistence type="inferred from homology"/>
<feature type="domain" description="EF-hand" evidence="17">
    <location>
        <begin position="239"/>
        <end position="274"/>
    </location>
</feature>
<dbReference type="EMBL" id="CAVLEF010000011">
    <property type="protein sequence ID" value="CAK1548828.1"/>
    <property type="molecule type" value="Genomic_DNA"/>
</dbReference>
<keyword evidence="8 12" id="KW-0418">Kinase</keyword>
<comment type="similarity">
    <text evidence="2 12">Belongs to the eukaryotic diacylglycerol kinase family.</text>
</comment>
<sequence>MPNQTGSGFQWDKLSPAEFQQLQELTSYSSRKLQDVLNELCEVRKQNPDGDIDYEGFKWFLDTFLEVSTPDELSRHLFLSFVRRDKRPALREMAAASSTAACAAVTAHGDHQGKLSLASKIHGLAERLQQLGKSSSDSVDGDKGSRSRTGSVHPMFSVTTHPSYSSHELGIGRNETSPSHSQMSRNSSRKSSNSLRVNQSTKIEDFKHLMRRSSTLEVHTARVSLKDIVCYLSLLEAGRPEDKLEFMFRLYDTDGNGVLDTNEMDCIVNQMMTVAEYLGWETSELRPILQDMMVEIDYDADGTVSLDEWKRGGMTTIPLLVLLGLDTNVKEDGEHAWRLKHFNRPAYCNLCLNLLVGLGKKGLCCIFCKFTVHERCVQRAPASCIATYCKARRAPSTLAHHWVEGNCHGKCARCRKKIKGYNGITGLHCRWCHITLHNRCVGSAGGACTLGRHAKHILPPTAIRPLVLDRQRSLPHRPQAEQQMLPVSISLPISISAGTEEKKEQKKEHRAPPISFQITPPPEVHDIAKGGPMQGLQMFKDVKNYRVICCGGDGTVGWVLETMDKIQMETQPAVGVIPLGTGNDLARCLRWGGGYEGESIHKILDKIARASTIMMDRWQIHIEIYSHDCELVQMPDSAPHPTSVPYNIINNYFSIGVDAAICVKFHTERERNPDKFSSRMKNKLWYFEFATSEQFAASCKNLHENIDIVCDGSSLELSKGPALQGVALLNIPYAHGGSNLWGASGAHRRGRFPNAQQDIGDKLIEVIGLENCLHMGQVRTDVPSKENKNKISVPSAPQALLDLSPSLTSETSAPCISPISSRLINSNQTTNTEAKNWLDKGKEALRSSRNLKTELKVIIEKSIFNLYKIAISTSPENPSLPSQLELPPPSSAPTEPITPDNPQPLLTPPFEVWTNKIDNHTKLLEENTKTLNKLMNKMKNITSNKNASSNATPELPGPPNDPAIRSYATIASLPKPSGPSLVVSGEANSSAQALIEHIRKDINFREGGYAPQQITPLSKGKIRVTFDSDDNRKDAMRQLAKSRTLKAEEERRFDPLICLKGISKTTPKSDVVQMIKEQNPTLKEANLKIKFQRDNRNDKLYNLVLSTTPATWRALIELGRVAISYQRVHCSDFSPFLQCRNCLGFGHTKNRCPASTPSCAKCASTHPTRECPKESSATPTSRLAFHEFKLHFLNNDTDIALISEPYIGKHTTGLRTFQSNKDEPTKACIITKTHINAHILSEYTTNNIVTIAITTHSVTLYVASVYIEPVNDISQTLSLLEKFLTYNPNAHVLIGGDFNAWHPLWGSGKYARYNNRGRDLVDVIHATDLFICNTGNTPTFETFTHGQSRSSIIDLTLASSPINNKITEWTVQQNLFPHSHHNPITFKYNQSNNPIVKAKPNSTFKYKTQKANWHAFKESLHTNIANCDILETNFRVLTPKELDNTVTKLTELINQAAGETLPSRSHSHKPKAPWWNNHLEELGATCRQLHHQLNRASRGNNPPPTDLVNAYTQAKDSYSTAMRKASTDSFREFCETQNKENVWSVTNRLLKTSTPNIQPGTLKINNTYTTTEKETAQALLNHFYPKNSANTEPRHVDLTDRSGTPPDTSNDPPFTSLEILDALSSIGHNKAPGHDHLTSDICLTVAKAYPDLLKNILNRCLEIAHFPTPWKAATVKIIPKPGKTDYTELSSYRPIGLIPVFGKVLEKLLTKRITYNAHKQHLLNKNQFGFTEQTGTTQAIQSALETIKTAKLNKQLVVAVSLDIKAAFDNAWWPAVFEGLRQIQCPRNIFHTFRSYLSNRSVTIHLGNTTLTQSTEKGCIQGSACGPILWNIIINDLLSNITLPSGCTLQAYADDVLLIASAKDLATLENALNIALENIRIWGNSVKLQFGPTKTQCTSFTPKATQAAIFFDNTPIRFTNSFKYLGVIIDSKLNFNEHITYITNKALRIFQKIQIYTRPTWGPHPENIRIIYNKVIQPIITYAANIWGHVASKIYVKNKLISLQRNFAIKAIRGFRTISSNAAIALARFTPLDLKVLETHEIDTTRINRTTNRIPNDIPLEKPANFSDLLHPAERILIHTPTTDTYNQINHSAYHHIYTDGSKHENGSTGASFVVYRPLERTHKHVHTKLVKLHHTSSVFQAELVAIKHACTYIHNKNITHAIIHTDSLSSISALKQSNNTHPTVTDIHKTLHQIHSTHTHNNILFSWVKGHSGVEGNEAADKAANKAATAHKAPDFISCPISYIKKMIKDETSLTSQTRYSNESKGSHTKNIFPLLTDIDTFFKAIPVSFTRIRASSSAMQFHNNNNEENLSHANRRRAMDANTMQDNNNSQEPSSYVDGASTRERPKLLQDFHTLLAVLLTAYGTLQTKVALAILVTVVTIAYGQCPNCQNGAEASSP</sequence>
<dbReference type="FunFam" id="1.10.238.10:FF:000017">
    <property type="entry name" value="Diacylglycerol kinase"/>
    <property type="match status" value="1"/>
</dbReference>
<dbReference type="InterPro" id="IPR000477">
    <property type="entry name" value="RT_dom"/>
</dbReference>
<dbReference type="Gene3D" id="1.10.238.110">
    <property type="entry name" value="Diacylglycerol kinase alpha"/>
    <property type="match status" value="2"/>
</dbReference>
<dbReference type="PROSITE" id="PS00479">
    <property type="entry name" value="ZF_DAG_PE_1"/>
    <property type="match status" value="2"/>
</dbReference>
<dbReference type="PANTHER" id="PTHR11255:SF48">
    <property type="entry name" value="DIACYLGLYCEROL KINASE 1"/>
    <property type="match status" value="1"/>
</dbReference>
<feature type="compositionally biased region" description="Polar residues" evidence="14">
    <location>
        <begin position="157"/>
        <end position="166"/>
    </location>
</feature>
<evidence type="ECO:0000256" key="6">
    <source>
        <dbReference type="ARBA" id="ARBA00022741"/>
    </source>
</evidence>
<dbReference type="Pfam" id="PF14529">
    <property type="entry name" value="Exo_endo_phos_2"/>
    <property type="match status" value="1"/>
</dbReference>
<evidence type="ECO:0000313" key="20">
    <source>
        <dbReference type="EMBL" id="CAK1548828.1"/>
    </source>
</evidence>
<dbReference type="Pfam" id="PF00075">
    <property type="entry name" value="RNase_H"/>
    <property type="match status" value="1"/>
</dbReference>
<feature type="compositionally biased region" description="Low complexity" evidence="14">
    <location>
        <begin position="875"/>
        <end position="885"/>
    </location>
</feature>
<dbReference type="PROSITE" id="PS50878">
    <property type="entry name" value="RT_POL"/>
    <property type="match status" value="1"/>
</dbReference>
<dbReference type="Proteomes" id="UP001497472">
    <property type="component" value="Unassembled WGS sequence"/>
</dbReference>
<evidence type="ECO:0000256" key="1">
    <source>
        <dbReference type="ARBA" id="ARBA00001383"/>
    </source>
</evidence>
<dbReference type="InterPro" id="IPR018247">
    <property type="entry name" value="EF_Hand_1_Ca_BS"/>
</dbReference>
<feature type="compositionally biased region" description="Low complexity" evidence="14">
    <location>
        <begin position="177"/>
        <end position="197"/>
    </location>
</feature>
<dbReference type="GO" id="GO:0004143">
    <property type="term" value="F:ATP-dependent diacylglycerol kinase activity"/>
    <property type="evidence" value="ECO:0007669"/>
    <property type="project" value="UniProtKB-EC"/>
</dbReference>
<feature type="domain" description="RNase H type-1" evidence="19">
    <location>
        <begin position="2091"/>
        <end position="2230"/>
    </location>
</feature>
<dbReference type="Pfam" id="PF00078">
    <property type="entry name" value="RVT_1"/>
    <property type="match status" value="1"/>
</dbReference>
<evidence type="ECO:0000256" key="5">
    <source>
        <dbReference type="ARBA" id="ARBA00022737"/>
    </source>
</evidence>
<evidence type="ECO:0000256" key="11">
    <source>
        <dbReference type="ARBA" id="ARBA00022840"/>
    </source>
</evidence>
<dbReference type="Gene3D" id="1.10.238.10">
    <property type="entry name" value="EF-hand"/>
    <property type="match status" value="1"/>
</dbReference>
<dbReference type="GO" id="GO:0007200">
    <property type="term" value="P:phospholipase C-activating G protein-coupled receptor signaling pathway"/>
    <property type="evidence" value="ECO:0007669"/>
    <property type="project" value="InterPro"/>
</dbReference>
<feature type="region of interest" description="Disordered" evidence="14">
    <location>
        <begin position="130"/>
        <end position="197"/>
    </location>
</feature>
<evidence type="ECO:0000259" key="15">
    <source>
        <dbReference type="PROSITE" id="PS50081"/>
    </source>
</evidence>
<feature type="compositionally biased region" description="Basic and acidic residues" evidence="14">
    <location>
        <begin position="499"/>
        <end position="511"/>
    </location>
</feature>
<evidence type="ECO:0000259" key="18">
    <source>
        <dbReference type="PROSITE" id="PS50878"/>
    </source>
</evidence>
<feature type="region of interest" description="Disordered" evidence="14">
    <location>
        <begin position="875"/>
        <end position="905"/>
    </location>
</feature>
<dbReference type="InterPro" id="IPR029477">
    <property type="entry name" value="DAG_kinase_typeI_N"/>
</dbReference>
<dbReference type="SUPFAM" id="SSF47473">
    <property type="entry name" value="EF-hand"/>
    <property type="match status" value="2"/>
</dbReference>
<organism evidence="20 21">
    <name type="scientific">Leptosia nina</name>
    <dbReference type="NCBI Taxonomy" id="320188"/>
    <lineage>
        <taxon>Eukaryota</taxon>
        <taxon>Metazoa</taxon>
        <taxon>Ecdysozoa</taxon>
        <taxon>Arthropoda</taxon>
        <taxon>Hexapoda</taxon>
        <taxon>Insecta</taxon>
        <taxon>Pterygota</taxon>
        <taxon>Neoptera</taxon>
        <taxon>Endopterygota</taxon>
        <taxon>Lepidoptera</taxon>
        <taxon>Glossata</taxon>
        <taxon>Ditrysia</taxon>
        <taxon>Papilionoidea</taxon>
        <taxon>Pieridae</taxon>
        <taxon>Pierinae</taxon>
        <taxon>Leptosia</taxon>
    </lineage>
</organism>
<dbReference type="Pfam" id="PF00781">
    <property type="entry name" value="DAGK_cat"/>
    <property type="match status" value="1"/>
</dbReference>
<evidence type="ECO:0000256" key="3">
    <source>
        <dbReference type="ARBA" id="ARBA00022679"/>
    </source>
</evidence>
<dbReference type="CDD" id="cd00051">
    <property type="entry name" value="EFh"/>
    <property type="match status" value="1"/>
</dbReference>
<dbReference type="GO" id="GO:0004523">
    <property type="term" value="F:RNA-DNA hybrid ribonuclease activity"/>
    <property type="evidence" value="ECO:0007669"/>
    <property type="project" value="InterPro"/>
</dbReference>
<dbReference type="PANTHER" id="PTHR11255">
    <property type="entry name" value="DIACYLGLYCEROL KINASE"/>
    <property type="match status" value="1"/>
</dbReference>
<feature type="region of interest" description="Disordered" evidence="14">
    <location>
        <begin position="1586"/>
        <end position="1612"/>
    </location>
</feature>
<dbReference type="SUPFAM" id="SSF53098">
    <property type="entry name" value="Ribonuclease H-like"/>
    <property type="match status" value="1"/>
</dbReference>
<dbReference type="Gene3D" id="3.60.10.10">
    <property type="entry name" value="Endonuclease/exonuclease/phosphatase"/>
    <property type="match status" value="1"/>
</dbReference>
<dbReference type="InterPro" id="IPR016064">
    <property type="entry name" value="NAD/diacylglycerol_kinase_sf"/>
</dbReference>
<dbReference type="InterPro" id="IPR002219">
    <property type="entry name" value="PKC_DAG/PE"/>
</dbReference>
<dbReference type="Pfam" id="PF14513">
    <property type="entry name" value="DAG_kinase_N"/>
    <property type="match status" value="1"/>
</dbReference>
<dbReference type="GO" id="GO:0005886">
    <property type="term" value="C:plasma membrane"/>
    <property type="evidence" value="ECO:0007669"/>
    <property type="project" value="TreeGrafter"/>
</dbReference>
<dbReference type="InterPro" id="IPR017438">
    <property type="entry name" value="ATP-NAD_kinase_N"/>
</dbReference>
<dbReference type="InterPro" id="IPR011992">
    <property type="entry name" value="EF-hand-dom_pair"/>
</dbReference>
<dbReference type="InterPro" id="IPR012337">
    <property type="entry name" value="RNaseH-like_sf"/>
</dbReference>
<evidence type="ECO:0000256" key="8">
    <source>
        <dbReference type="ARBA" id="ARBA00022777"/>
    </source>
</evidence>
<evidence type="ECO:0000259" key="19">
    <source>
        <dbReference type="PROSITE" id="PS50879"/>
    </source>
</evidence>
<feature type="domain" description="DAGKc" evidence="16">
    <location>
        <begin position="484"/>
        <end position="624"/>
    </location>
</feature>
<keyword evidence="13" id="KW-0175">Coiled coil</keyword>
<dbReference type="PROSITE" id="PS50081">
    <property type="entry name" value="ZF_DAG_PE_2"/>
    <property type="match status" value="2"/>
</dbReference>
<dbReference type="PROSITE" id="PS50222">
    <property type="entry name" value="EF_HAND_2"/>
    <property type="match status" value="1"/>
</dbReference>
<dbReference type="PROSITE" id="PS50146">
    <property type="entry name" value="DAGK"/>
    <property type="match status" value="1"/>
</dbReference>
<evidence type="ECO:0000259" key="16">
    <source>
        <dbReference type="PROSITE" id="PS50146"/>
    </source>
</evidence>
<dbReference type="SMART" id="SM00045">
    <property type="entry name" value="DAGKa"/>
    <property type="match status" value="1"/>
</dbReference>
<evidence type="ECO:0000256" key="10">
    <source>
        <dbReference type="ARBA" id="ARBA00022837"/>
    </source>
</evidence>
<dbReference type="InterPro" id="IPR002048">
    <property type="entry name" value="EF_hand_dom"/>
</dbReference>
<keyword evidence="9" id="KW-0862">Zinc</keyword>
<dbReference type="GO" id="GO:0003676">
    <property type="term" value="F:nucleic acid binding"/>
    <property type="evidence" value="ECO:0007669"/>
    <property type="project" value="InterPro"/>
</dbReference>
<comment type="caution">
    <text evidence="20">The sequence shown here is derived from an EMBL/GenBank/DDBJ whole genome shotgun (WGS) entry which is preliminary data.</text>
</comment>
<evidence type="ECO:0000256" key="14">
    <source>
        <dbReference type="SAM" id="MobiDB-lite"/>
    </source>
</evidence>
<dbReference type="PROSITE" id="PS50879">
    <property type="entry name" value="RNASE_H_1"/>
    <property type="match status" value="1"/>
</dbReference>
<dbReference type="InterPro" id="IPR002156">
    <property type="entry name" value="RNaseH_domain"/>
</dbReference>
<dbReference type="Gene3D" id="3.30.60.20">
    <property type="match status" value="2"/>
</dbReference>
<keyword evidence="5" id="KW-0677">Repeat</keyword>
<evidence type="ECO:0000256" key="12">
    <source>
        <dbReference type="RuleBase" id="RU361128"/>
    </source>
</evidence>
<dbReference type="InterPro" id="IPR046349">
    <property type="entry name" value="C1-like_sf"/>
</dbReference>
<feature type="compositionally biased region" description="Polar residues" evidence="14">
    <location>
        <begin position="1601"/>
        <end position="1612"/>
    </location>
</feature>
<dbReference type="GO" id="GO:0071897">
    <property type="term" value="P:DNA biosynthetic process"/>
    <property type="evidence" value="ECO:0007669"/>
    <property type="project" value="UniProtKB-ARBA"/>
</dbReference>
<dbReference type="InterPro" id="IPR001206">
    <property type="entry name" value="Diacylglycerol_kinase_cat_dom"/>
</dbReference>
<dbReference type="InterPro" id="IPR005135">
    <property type="entry name" value="Endo/exonuclease/phosphatase"/>
</dbReference>
<dbReference type="GO" id="GO:0005524">
    <property type="term" value="F:ATP binding"/>
    <property type="evidence" value="ECO:0007669"/>
    <property type="project" value="UniProtKB-KW"/>
</dbReference>
<dbReference type="SUPFAM" id="SSF57889">
    <property type="entry name" value="Cysteine-rich domain"/>
    <property type="match status" value="2"/>
</dbReference>
<dbReference type="InterPro" id="IPR036691">
    <property type="entry name" value="Endo/exonu/phosph_ase_sf"/>
</dbReference>
<dbReference type="InterPro" id="IPR047471">
    <property type="entry name" value="C1_DGKbeta-like_rpt1"/>
</dbReference>
<dbReference type="SUPFAM" id="SSF56219">
    <property type="entry name" value="DNase I-like"/>
    <property type="match status" value="1"/>
</dbReference>
<keyword evidence="11 12" id="KW-0067">ATP-binding</keyword>
<evidence type="ECO:0000256" key="4">
    <source>
        <dbReference type="ARBA" id="ARBA00022723"/>
    </source>
</evidence>
<dbReference type="PROSITE" id="PS00018">
    <property type="entry name" value="EF_HAND_1"/>
    <property type="match status" value="2"/>
</dbReference>
<name>A0AAV1JK33_9NEOP</name>
<dbReference type="Pfam" id="PF00609">
    <property type="entry name" value="DAGK_acc"/>
    <property type="match status" value="1"/>
</dbReference>
<dbReference type="Pfam" id="PF00130">
    <property type="entry name" value="C1_1"/>
    <property type="match status" value="2"/>
</dbReference>
<feature type="domain" description="Phorbol-ester/DAG-type" evidence="15">
    <location>
        <begin position="399"/>
        <end position="448"/>
    </location>
</feature>
<dbReference type="FunFam" id="3.30.60.20:FF:000016">
    <property type="entry name" value="Diacylglycerol kinase"/>
    <property type="match status" value="1"/>
</dbReference>
<dbReference type="Gene3D" id="3.30.420.10">
    <property type="entry name" value="Ribonuclease H-like superfamily/Ribonuclease H"/>
    <property type="match status" value="1"/>
</dbReference>
<evidence type="ECO:0000256" key="7">
    <source>
        <dbReference type="ARBA" id="ARBA00022771"/>
    </source>
</evidence>
<keyword evidence="6 12" id="KW-0547">Nucleotide-binding</keyword>
<dbReference type="EC" id="2.7.1.107" evidence="12"/>
<dbReference type="CDD" id="cd20851">
    <property type="entry name" value="C1_DGK_typeI_like_rpt2"/>
    <property type="match status" value="1"/>
</dbReference>